<organism evidence="2 3">
    <name type="scientific">Dictyocaulus viviparus</name>
    <name type="common">Bovine lungworm</name>
    <dbReference type="NCBI Taxonomy" id="29172"/>
    <lineage>
        <taxon>Eukaryota</taxon>
        <taxon>Metazoa</taxon>
        <taxon>Ecdysozoa</taxon>
        <taxon>Nematoda</taxon>
        <taxon>Chromadorea</taxon>
        <taxon>Rhabditida</taxon>
        <taxon>Rhabditina</taxon>
        <taxon>Rhabditomorpha</taxon>
        <taxon>Strongyloidea</taxon>
        <taxon>Metastrongylidae</taxon>
        <taxon>Dictyocaulus</taxon>
    </lineage>
</organism>
<protein>
    <submittedName>
        <fullName evidence="2">Uncharacterized protein</fullName>
    </submittedName>
</protein>
<dbReference type="AlphaFoldDB" id="A0A0D8YA12"/>
<sequence length="60" mass="6802">MMSTQLSKRCGIECSHGDDVNLSLGFFLKELIPKDENFQQQNSDRVDQKTPDESNALLND</sequence>
<accession>A0A0D8YA12</accession>
<name>A0A0D8YA12_DICVI</name>
<evidence type="ECO:0000313" key="3">
    <source>
        <dbReference type="Proteomes" id="UP000053766"/>
    </source>
</evidence>
<evidence type="ECO:0000313" key="2">
    <source>
        <dbReference type="EMBL" id="KJH53042.1"/>
    </source>
</evidence>
<dbReference type="Proteomes" id="UP000053766">
    <property type="component" value="Unassembled WGS sequence"/>
</dbReference>
<gene>
    <name evidence="2" type="ORF">DICVIV_00727</name>
</gene>
<evidence type="ECO:0000256" key="1">
    <source>
        <dbReference type="SAM" id="MobiDB-lite"/>
    </source>
</evidence>
<feature type="region of interest" description="Disordered" evidence="1">
    <location>
        <begin position="37"/>
        <end position="60"/>
    </location>
</feature>
<reference evidence="2 3" key="1">
    <citation type="submission" date="2013-11" db="EMBL/GenBank/DDBJ databases">
        <title>Draft genome of the bovine lungworm Dictyocaulus viviparus.</title>
        <authorList>
            <person name="Mitreva M."/>
        </authorList>
    </citation>
    <scope>NUCLEOTIDE SEQUENCE [LARGE SCALE GENOMIC DNA]</scope>
    <source>
        <strain evidence="2 3">HannoverDv2000</strain>
    </source>
</reference>
<dbReference type="EMBL" id="KN716156">
    <property type="protein sequence ID" value="KJH53042.1"/>
    <property type="molecule type" value="Genomic_DNA"/>
</dbReference>
<reference evidence="3" key="2">
    <citation type="journal article" date="2016" name="Sci. Rep.">
        <title>Dictyocaulus viviparus genome, variome and transcriptome elucidate lungworm biology and support future intervention.</title>
        <authorList>
            <person name="McNulty S.N."/>
            <person name="Strube C."/>
            <person name="Rosa B.A."/>
            <person name="Martin J.C."/>
            <person name="Tyagi R."/>
            <person name="Choi Y.J."/>
            <person name="Wang Q."/>
            <person name="Hallsworth Pepin K."/>
            <person name="Zhang X."/>
            <person name="Ozersky P."/>
            <person name="Wilson R.K."/>
            <person name="Sternberg P.W."/>
            <person name="Gasser R.B."/>
            <person name="Mitreva M."/>
        </authorList>
    </citation>
    <scope>NUCLEOTIDE SEQUENCE [LARGE SCALE GENOMIC DNA]</scope>
    <source>
        <strain evidence="3">HannoverDv2000</strain>
    </source>
</reference>
<keyword evidence="3" id="KW-1185">Reference proteome</keyword>
<proteinExistence type="predicted"/>